<evidence type="ECO:0000256" key="1">
    <source>
        <dbReference type="SAM" id="MobiDB-lite"/>
    </source>
</evidence>
<organism evidence="2 3">
    <name type="scientific">Microlunatus ginsengisoli</name>
    <dbReference type="NCBI Taxonomy" id="363863"/>
    <lineage>
        <taxon>Bacteria</taxon>
        <taxon>Bacillati</taxon>
        <taxon>Actinomycetota</taxon>
        <taxon>Actinomycetes</taxon>
        <taxon>Propionibacteriales</taxon>
        <taxon>Propionibacteriaceae</taxon>
        <taxon>Microlunatus</taxon>
    </lineage>
</organism>
<dbReference type="Proteomes" id="UP001501490">
    <property type="component" value="Unassembled WGS sequence"/>
</dbReference>
<keyword evidence="3" id="KW-1185">Reference proteome</keyword>
<name>A0ABP7B080_9ACTN</name>
<accession>A0ABP7B080</accession>
<feature type="compositionally biased region" description="Low complexity" evidence="1">
    <location>
        <begin position="22"/>
        <end position="35"/>
    </location>
</feature>
<feature type="compositionally biased region" description="Polar residues" evidence="1">
    <location>
        <begin position="1"/>
        <end position="20"/>
    </location>
</feature>
<feature type="region of interest" description="Disordered" evidence="1">
    <location>
        <begin position="1"/>
        <end position="56"/>
    </location>
</feature>
<sequence length="174" mass="17841">MPQSDPSSSTEATSIGTTDSRGAPAHTTATGAPDAISIIRHSEKPPDHDDPSGLSVLTGTVPVHRYVATAGGSATVTLDVEAEGQPGPWLLAKNRHTVLVCWEHKHITDITKALSRPISGGDIPGTGPSDRSDIVVAIASDPVGSGTYVCHQIAELPLAGDSIDRIPSASPTDA</sequence>
<gene>
    <name evidence="2" type="ORF">GCM10022236_53040</name>
</gene>
<protein>
    <submittedName>
        <fullName evidence="2">Uncharacterized protein</fullName>
    </submittedName>
</protein>
<dbReference type="EMBL" id="BAABAB010000057">
    <property type="protein sequence ID" value="GAA3643794.1"/>
    <property type="molecule type" value="Genomic_DNA"/>
</dbReference>
<proteinExistence type="predicted"/>
<evidence type="ECO:0000313" key="2">
    <source>
        <dbReference type="EMBL" id="GAA3643794.1"/>
    </source>
</evidence>
<reference evidence="3" key="1">
    <citation type="journal article" date="2019" name="Int. J. Syst. Evol. Microbiol.">
        <title>The Global Catalogue of Microorganisms (GCM) 10K type strain sequencing project: providing services to taxonomists for standard genome sequencing and annotation.</title>
        <authorList>
            <consortium name="The Broad Institute Genomics Platform"/>
            <consortium name="The Broad Institute Genome Sequencing Center for Infectious Disease"/>
            <person name="Wu L."/>
            <person name="Ma J."/>
        </authorList>
    </citation>
    <scope>NUCLEOTIDE SEQUENCE [LARGE SCALE GENOMIC DNA]</scope>
    <source>
        <strain evidence="3">JCM 16929</strain>
    </source>
</reference>
<comment type="caution">
    <text evidence="2">The sequence shown here is derived from an EMBL/GenBank/DDBJ whole genome shotgun (WGS) entry which is preliminary data.</text>
</comment>
<feature type="compositionally biased region" description="Basic and acidic residues" evidence="1">
    <location>
        <begin position="40"/>
        <end position="51"/>
    </location>
</feature>
<dbReference type="RefSeq" id="WP_344810134.1">
    <property type="nucleotide sequence ID" value="NZ_BAABAB010000057.1"/>
</dbReference>
<evidence type="ECO:0000313" key="3">
    <source>
        <dbReference type="Proteomes" id="UP001501490"/>
    </source>
</evidence>